<protein>
    <submittedName>
        <fullName evidence="1">Uncharacterized protein</fullName>
    </submittedName>
</protein>
<dbReference type="EMBL" id="UINC01006748">
    <property type="protein sequence ID" value="SVA29399.1"/>
    <property type="molecule type" value="Genomic_DNA"/>
</dbReference>
<evidence type="ECO:0000313" key="1">
    <source>
        <dbReference type="EMBL" id="SVA29399.1"/>
    </source>
</evidence>
<accession>A0A381UMN4</accession>
<proteinExistence type="predicted"/>
<name>A0A381UMN4_9ZZZZ</name>
<dbReference type="AlphaFoldDB" id="A0A381UMN4"/>
<reference evidence="1" key="1">
    <citation type="submission" date="2018-05" db="EMBL/GenBank/DDBJ databases">
        <authorList>
            <person name="Lanie J.A."/>
            <person name="Ng W.-L."/>
            <person name="Kazmierczak K.M."/>
            <person name="Andrzejewski T.M."/>
            <person name="Davidsen T.M."/>
            <person name="Wayne K.J."/>
            <person name="Tettelin H."/>
            <person name="Glass J.I."/>
            <person name="Rusch D."/>
            <person name="Podicherti R."/>
            <person name="Tsui H.-C.T."/>
            <person name="Winkler M.E."/>
        </authorList>
    </citation>
    <scope>NUCLEOTIDE SEQUENCE</scope>
</reference>
<sequence length="43" mass="4980">MGLSAKHNYYDITKKSSRIDTAKNEGYISPMIFPVIIQFLFKI</sequence>
<gene>
    <name evidence="1" type="ORF">METZ01_LOCUS82253</name>
</gene>
<organism evidence="1">
    <name type="scientific">marine metagenome</name>
    <dbReference type="NCBI Taxonomy" id="408172"/>
    <lineage>
        <taxon>unclassified sequences</taxon>
        <taxon>metagenomes</taxon>
        <taxon>ecological metagenomes</taxon>
    </lineage>
</organism>